<dbReference type="SUPFAM" id="SSF53448">
    <property type="entry name" value="Nucleotide-diphospho-sugar transferases"/>
    <property type="match status" value="1"/>
</dbReference>
<evidence type="ECO:0000313" key="2">
    <source>
        <dbReference type="Proteomes" id="UP000004319"/>
    </source>
</evidence>
<dbReference type="InterPro" id="IPR029044">
    <property type="entry name" value="Nucleotide-diphossugar_trans"/>
</dbReference>
<reference evidence="1 2" key="1">
    <citation type="journal article" date="2011" name="Biochem. Biophys. Res. Commun.">
        <title>Increased number of Arginine-based salt bridges contributes to the thermotolerance of thermotolerant acetic acid bacteria, Acetobacter tropicalis SKU1100.</title>
        <authorList>
            <person name="Matsutani M."/>
            <person name="Hirakawa H."/>
            <person name="Nishikura M."/>
            <person name="Soemphol W."/>
            <person name="Ali I.A.I."/>
            <person name="Yakushi T."/>
            <person name="Matsushita K."/>
        </authorList>
    </citation>
    <scope>NUCLEOTIDE SEQUENCE [LARGE SCALE GENOMIC DNA]</scope>
    <source>
        <strain evidence="1 2">NBRC 101654</strain>
    </source>
</reference>
<evidence type="ECO:0000313" key="1">
    <source>
        <dbReference type="EMBL" id="GAA07096.1"/>
    </source>
</evidence>
<proteinExistence type="predicted"/>
<evidence type="ECO:0008006" key="3">
    <source>
        <dbReference type="Google" id="ProtNLM"/>
    </source>
</evidence>
<dbReference type="EMBL" id="BABS01000001">
    <property type="protein sequence ID" value="GAA07096.1"/>
    <property type="molecule type" value="Genomic_DNA"/>
</dbReference>
<dbReference type="CDD" id="cd00761">
    <property type="entry name" value="Glyco_tranf_GTA_type"/>
    <property type="match status" value="1"/>
</dbReference>
<dbReference type="RefSeq" id="WP_006557110.1">
    <property type="nucleotide sequence ID" value="NZ_BABS01000001.1"/>
</dbReference>
<dbReference type="Pfam" id="PF13704">
    <property type="entry name" value="Glyco_tranf_2_4"/>
    <property type="match status" value="1"/>
</dbReference>
<protein>
    <recommendedName>
        <fullName evidence="3">Glycosyl transferase family 2</fullName>
    </recommendedName>
</protein>
<name>F7V9Q1_9PROT</name>
<dbReference type="Proteomes" id="UP000004319">
    <property type="component" value="Unassembled WGS sequence"/>
</dbReference>
<dbReference type="Gene3D" id="3.90.550.10">
    <property type="entry name" value="Spore Coat Polysaccharide Biosynthesis Protein SpsA, Chain A"/>
    <property type="match status" value="1"/>
</dbReference>
<dbReference type="AlphaFoldDB" id="F7V9Q1"/>
<organism evidence="1 2">
    <name type="scientific">Acetobacter tropicalis NBRC 101654</name>
    <dbReference type="NCBI Taxonomy" id="749388"/>
    <lineage>
        <taxon>Bacteria</taxon>
        <taxon>Pseudomonadati</taxon>
        <taxon>Pseudomonadota</taxon>
        <taxon>Alphaproteobacteria</taxon>
        <taxon>Acetobacterales</taxon>
        <taxon>Acetobacteraceae</taxon>
        <taxon>Acetobacter</taxon>
    </lineage>
</organism>
<comment type="caution">
    <text evidence="1">The sequence shown here is derived from an EMBL/GenBank/DDBJ whole genome shotgun (WGS) entry which is preliminary data.</text>
</comment>
<gene>
    <name evidence="1" type="ORF">ATPR_0100</name>
</gene>
<sequence length="487" mass="57111">MIKTAIALYVRNEASDIAGWLAYHFAIGINTIFVFDDQSNDGTYEIIKSAANVFDVRYFRTDRDTITDHDVRHRKSLEYACTLAKGEFDWIGFLDADEYFYYEDETIEEFFSRLHNFEGIAINWCIYGSSGRVVKPRMPTVDAFRYRSKENFSENVLVKSFIRPDKFGDHYHGPHRFFGVADDKYADPNGEIIRWDASTNKNVSWKNARIMHFVCRSMEHYVERIKRRLGVDLSDSMAYWDLFNRNDEFDFCAERFLKSTYKNIALIQESAIKSNFINKLSNSDRGAKHALEKIHLSMKTDNKKDIYFNIRSKRIVFADETYNEADFLLKLDFFIVKGFPDFLHISFYDKNSQLDYFPLTLEGDRRQSFVLTYKIDYDKNSRFFSMRDPNSNTYIKSDNCLHQSEGLLKTGQRFKDHQCNFILFGDQNIVKESEGVRYLSYIDFLNTIRKSAEGIDVNDCIALANMMDEKDKATLETNFPGIFKAEL</sequence>
<accession>F7V9Q1</accession>